<sequence length="256" mass="27834">MADRVHSGPESPSKGHLPPEDRPVSLPKGTYVIQIPKDQIYRVPPPENASRVRQYYARRKPRRSCCRRFCCCLIFLLVAASILAGVAASVFYFVAKPEAPGYSVTALAIDGLNLTSSSEVSPAVDATVRAANGNHKIGIYYGGGSSLELYYTDIRLSEGALPEFYQPTNNVTVFTAAMRGKGIVLTSQIHQDLKAAQSQGKVPLKLKIKAPVKFKIGSVQTWEINVKVTCNITVDKLASTAMIVSTDCSYGMDLFS</sequence>
<dbReference type="Pfam" id="PF03168">
    <property type="entry name" value="LEA_2"/>
    <property type="match status" value="1"/>
</dbReference>
<evidence type="ECO:0000256" key="5">
    <source>
        <dbReference type="SAM" id="MobiDB-lite"/>
    </source>
</evidence>
<evidence type="ECO:0000256" key="6">
    <source>
        <dbReference type="SAM" id="Phobius"/>
    </source>
</evidence>
<name>A0AAN7K5W1_TRANT</name>
<evidence type="ECO:0000313" key="9">
    <source>
        <dbReference type="Proteomes" id="UP001346149"/>
    </source>
</evidence>
<evidence type="ECO:0000256" key="4">
    <source>
        <dbReference type="ARBA" id="ARBA00023136"/>
    </source>
</evidence>
<dbReference type="PANTHER" id="PTHR31234:SF70">
    <property type="entry name" value="LATE EMBRYOGENESIS ABUNDANT PROTEIN LEA-2 SUBGROUP DOMAIN-CONTAINING PROTEIN"/>
    <property type="match status" value="1"/>
</dbReference>
<gene>
    <name evidence="8" type="ORF">SAY86_008156</name>
</gene>
<keyword evidence="2 6" id="KW-0812">Transmembrane</keyword>
<evidence type="ECO:0000259" key="7">
    <source>
        <dbReference type="Pfam" id="PF03168"/>
    </source>
</evidence>
<evidence type="ECO:0000313" key="8">
    <source>
        <dbReference type="EMBL" id="KAK4762388.1"/>
    </source>
</evidence>
<accession>A0AAN7K5W1</accession>
<protein>
    <recommendedName>
        <fullName evidence="7">Late embryogenesis abundant protein LEA-2 subgroup domain-containing protein</fullName>
    </recommendedName>
</protein>
<dbReference type="PANTHER" id="PTHR31234">
    <property type="entry name" value="LATE EMBRYOGENESIS ABUNDANT (LEA) HYDROXYPROLINE-RICH GLYCOPROTEIN FAMILY"/>
    <property type="match status" value="1"/>
</dbReference>
<dbReference type="InterPro" id="IPR044839">
    <property type="entry name" value="NDR1-like"/>
</dbReference>
<evidence type="ECO:0000256" key="1">
    <source>
        <dbReference type="ARBA" id="ARBA00004167"/>
    </source>
</evidence>
<dbReference type="EMBL" id="JAXQNO010000024">
    <property type="protein sequence ID" value="KAK4762388.1"/>
    <property type="molecule type" value="Genomic_DNA"/>
</dbReference>
<comment type="caution">
    <text evidence="8">The sequence shown here is derived from an EMBL/GenBank/DDBJ whole genome shotgun (WGS) entry which is preliminary data.</text>
</comment>
<comment type="subcellular location">
    <subcellularLocation>
        <location evidence="1">Membrane</location>
        <topology evidence="1">Single-pass membrane protein</topology>
    </subcellularLocation>
</comment>
<organism evidence="8 9">
    <name type="scientific">Trapa natans</name>
    <name type="common">Water chestnut</name>
    <dbReference type="NCBI Taxonomy" id="22666"/>
    <lineage>
        <taxon>Eukaryota</taxon>
        <taxon>Viridiplantae</taxon>
        <taxon>Streptophyta</taxon>
        <taxon>Embryophyta</taxon>
        <taxon>Tracheophyta</taxon>
        <taxon>Spermatophyta</taxon>
        <taxon>Magnoliopsida</taxon>
        <taxon>eudicotyledons</taxon>
        <taxon>Gunneridae</taxon>
        <taxon>Pentapetalae</taxon>
        <taxon>rosids</taxon>
        <taxon>malvids</taxon>
        <taxon>Myrtales</taxon>
        <taxon>Lythraceae</taxon>
        <taxon>Trapa</taxon>
    </lineage>
</organism>
<reference evidence="8 9" key="1">
    <citation type="journal article" date="2023" name="Hortic Res">
        <title>Pangenome of water caltrop reveals structural variations and asymmetric subgenome divergence after allopolyploidization.</title>
        <authorList>
            <person name="Zhang X."/>
            <person name="Chen Y."/>
            <person name="Wang L."/>
            <person name="Yuan Y."/>
            <person name="Fang M."/>
            <person name="Shi L."/>
            <person name="Lu R."/>
            <person name="Comes H.P."/>
            <person name="Ma Y."/>
            <person name="Chen Y."/>
            <person name="Huang G."/>
            <person name="Zhou Y."/>
            <person name="Zheng Z."/>
            <person name="Qiu Y."/>
        </authorList>
    </citation>
    <scope>NUCLEOTIDE SEQUENCE [LARGE SCALE GENOMIC DNA]</scope>
    <source>
        <strain evidence="8">F231</strain>
    </source>
</reference>
<feature type="domain" description="Late embryogenesis abundant protein LEA-2 subgroup" evidence="7">
    <location>
        <begin position="127"/>
        <end position="230"/>
    </location>
</feature>
<dbReference type="InterPro" id="IPR004864">
    <property type="entry name" value="LEA_2"/>
</dbReference>
<feature type="region of interest" description="Disordered" evidence="5">
    <location>
        <begin position="1"/>
        <end position="26"/>
    </location>
</feature>
<feature type="transmembrane region" description="Helical" evidence="6">
    <location>
        <begin position="69"/>
        <end position="94"/>
    </location>
</feature>
<dbReference type="GO" id="GO:0005886">
    <property type="term" value="C:plasma membrane"/>
    <property type="evidence" value="ECO:0007669"/>
    <property type="project" value="TreeGrafter"/>
</dbReference>
<dbReference type="Proteomes" id="UP001346149">
    <property type="component" value="Unassembled WGS sequence"/>
</dbReference>
<keyword evidence="4 6" id="KW-0472">Membrane</keyword>
<proteinExistence type="predicted"/>
<dbReference type="GO" id="GO:0098542">
    <property type="term" value="P:defense response to other organism"/>
    <property type="evidence" value="ECO:0007669"/>
    <property type="project" value="InterPro"/>
</dbReference>
<keyword evidence="9" id="KW-1185">Reference proteome</keyword>
<dbReference type="AlphaFoldDB" id="A0AAN7K5W1"/>
<keyword evidence="3 6" id="KW-1133">Transmembrane helix</keyword>
<evidence type="ECO:0000256" key="3">
    <source>
        <dbReference type="ARBA" id="ARBA00022989"/>
    </source>
</evidence>
<evidence type="ECO:0000256" key="2">
    <source>
        <dbReference type="ARBA" id="ARBA00022692"/>
    </source>
</evidence>